<proteinExistence type="predicted"/>
<comment type="caution">
    <text evidence="2">The sequence shown here is derived from an EMBL/GenBank/DDBJ whole genome shotgun (WGS) entry which is preliminary data.</text>
</comment>
<evidence type="ECO:0000313" key="2">
    <source>
        <dbReference type="EMBL" id="MEQ2186047.1"/>
    </source>
</evidence>
<gene>
    <name evidence="2" type="ORF">GOODEAATRI_024651</name>
</gene>
<keyword evidence="1" id="KW-0472">Membrane</keyword>
<protein>
    <submittedName>
        <fullName evidence="2">Uncharacterized protein</fullName>
    </submittedName>
</protein>
<evidence type="ECO:0000313" key="3">
    <source>
        <dbReference type="Proteomes" id="UP001476798"/>
    </source>
</evidence>
<dbReference type="Proteomes" id="UP001476798">
    <property type="component" value="Unassembled WGS sequence"/>
</dbReference>
<accession>A0ABV0PRB9</accession>
<keyword evidence="1" id="KW-1133">Transmembrane helix</keyword>
<keyword evidence="3" id="KW-1185">Reference proteome</keyword>
<keyword evidence="1" id="KW-0812">Transmembrane</keyword>
<name>A0ABV0PRB9_9TELE</name>
<dbReference type="EMBL" id="JAHRIO010082754">
    <property type="protein sequence ID" value="MEQ2186047.1"/>
    <property type="molecule type" value="Genomic_DNA"/>
</dbReference>
<reference evidence="2 3" key="1">
    <citation type="submission" date="2021-06" db="EMBL/GenBank/DDBJ databases">
        <authorList>
            <person name="Palmer J.M."/>
        </authorList>
    </citation>
    <scope>NUCLEOTIDE SEQUENCE [LARGE SCALE GENOMIC DNA]</scope>
    <source>
        <strain evidence="2 3">GA_2019</strain>
        <tissue evidence="2">Muscle</tissue>
    </source>
</reference>
<organism evidence="2 3">
    <name type="scientific">Goodea atripinnis</name>
    <dbReference type="NCBI Taxonomy" id="208336"/>
    <lineage>
        <taxon>Eukaryota</taxon>
        <taxon>Metazoa</taxon>
        <taxon>Chordata</taxon>
        <taxon>Craniata</taxon>
        <taxon>Vertebrata</taxon>
        <taxon>Euteleostomi</taxon>
        <taxon>Actinopterygii</taxon>
        <taxon>Neopterygii</taxon>
        <taxon>Teleostei</taxon>
        <taxon>Neoteleostei</taxon>
        <taxon>Acanthomorphata</taxon>
        <taxon>Ovalentaria</taxon>
        <taxon>Atherinomorphae</taxon>
        <taxon>Cyprinodontiformes</taxon>
        <taxon>Goodeidae</taxon>
        <taxon>Goodea</taxon>
    </lineage>
</organism>
<feature type="transmembrane region" description="Helical" evidence="1">
    <location>
        <begin position="77"/>
        <end position="97"/>
    </location>
</feature>
<evidence type="ECO:0000256" key="1">
    <source>
        <dbReference type="SAM" id="Phobius"/>
    </source>
</evidence>
<sequence length="99" mass="11304">MWLNKLRRHRTPDQSKALSDAGMLRTGATCVGWNVNRNNYNSRQSCGWVAYCFSPVQSSHNMAERWLPQLGTFHMELACFPCACVGSLWVLWLLPIYPG</sequence>